<dbReference type="Gene3D" id="3.30.530.20">
    <property type="match status" value="2"/>
</dbReference>
<organism evidence="1 2">
    <name type="scientific">Brassica oleracea var. oleracea</name>
    <dbReference type="NCBI Taxonomy" id="109376"/>
    <lineage>
        <taxon>Eukaryota</taxon>
        <taxon>Viridiplantae</taxon>
        <taxon>Streptophyta</taxon>
        <taxon>Embryophyta</taxon>
        <taxon>Tracheophyta</taxon>
        <taxon>Spermatophyta</taxon>
        <taxon>Magnoliopsida</taxon>
        <taxon>eudicotyledons</taxon>
        <taxon>Gunneridae</taxon>
        <taxon>Pentapetalae</taxon>
        <taxon>rosids</taxon>
        <taxon>malvids</taxon>
        <taxon>Brassicales</taxon>
        <taxon>Brassicaceae</taxon>
        <taxon>Brassiceae</taxon>
        <taxon>Brassica</taxon>
    </lineage>
</organism>
<sequence length="242" mass="28119">MLTHKSGKRYLVSPAEEFIKYFIRKKSHVSFFYAAEELRFEIVSDDDVAKRTVTISILGTLISEGYKTVKARITVTPREEDITKSCLEYTFEFDKIKNHIRKTEIVESLLTYIDISDTNNNRSDDNFKYNSFDAGYPAEEYFKRKVKAFKEDDDDVTVGDVNRKNKRFTVSFISAPFLSDSYEDGSIFQSMEVAITITPKKDDNSRSRVKWTIKVEKFDYSKEQADFFLIAADHIRETIMAA</sequence>
<dbReference type="RefSeq" id="XP_013635460.1">
    <property type="nucleotide sequence ID" value="XM_013780006.1"/>
</dbReference>
<evidence type="ECO:0000313" key="2">
    <source>
        <dbReference type="Proteomes" id="UP000032141"/>
    </source>
</evidence>
<dbReference type="AlphaFoldDB" id="A0A0D3C1C7"/>
<keyword evidence="2" id="KW-1185">Reference proteome</keyword>
<dbReference type="HOGENOM" id="CLU_1134914_0_0_1"/>
<accession>A0A0D3C1C7</accession>
<dbReference type="OMA" id="QADFFLI"/>
<dbReference type="SUPFAM" id="SSF55961">
    <property type="entry name" value="Bet v1-like"/>
    <property type="match status" value="1"/>
</dbReference>
<reference evidence="1" key="2">
    <citation type="submission" date="2015-03" db="UniProtKB">
        <authorList>
            <consortium name="EnsemblPlants"/>
        </authorList>
    </citation>
    <scope>IDENTIFICATION</scope>
</reference>
<proteinExistence type="predicted"/>
<evidence type="ECO:0000313" key="1">
    <source>
        <dbReference type="EnsemblPlants" id="Bo4g151170.1"/>
    </source>
</evidence>
<reference evidence="1 2" key="1">
    <citation type="journal article" date="2014" name="Genome Biol.">
        <title>Transcriptome and methylome profiling reveals relics of genome dominance in the mesopolyploid Brassica oleracea.</title>
        <authorList>
            <person name="Parkin I.A."/>
            <person name="Koh C."/>
            <person name="Tang H."/>
            <person name="Robinson S.J."/>
            <person name="Kagale S."/>
            <person name="Clarke W.E."/>
            <person name="Town C.D."/>
            <person name="Nixon J."/>
            <person name="Krishnakumar V."/>
            <person name="Bidwell S.L."/>
            <person name="Denoeud F."/>
            <person name="Belcram H."/>
            <person name="Links M.G."/>
            <person name="Just J."/>
            <person name="Clarke C."/>
            <person name="Bender T."/>
            <person name="Huebert T."/>
            <person name="Mason A.S."/>
            <person name="Pires J.C."/>
            <person name="Barker G."/>
            <person name="Moore J."/>
            <person name="Walley P.G."/>
            <person name="Manoli S."/>
            <person name="Batley J."/>
            <person name="Edwards D."/>
            <person name="Nelson M.N."/>
            <person name="Wang X."/>
            <person name="Paterson A.H."/>
            <person name="King G."/>
            <person name="Bancroft I."/>
            <person name="Chalhoub B."/>
            <person name="Sharpe A.G."/>
        </authorList>
    </citation>
    <scope>NUCLEOTIDE SEQUENCE</scope>
    <source>
        <strain evidence="1 2">cv. TO1000</strain>
    </source>
</reference>
<dbReference type="EnsemblPlants" id="Bo4g151170.1">
    <property type="protein sequence ID" value="Bo4g151170.1"/>
    <property type="gene ID" value="Bo4g151170"/>
</dbReference>
<protein>
    <recommendedName>
        <fullName evidence="3">Bet v I/Major latex protein domain-containing protein</fullName>
    </recommendedName>
</protein>
<dbReference type="OrthoDB" id="10280644at2759"/>
<dbReference type="InterPro" id="IPR023393">
    <property type="entry name" value="START-like_dom_sf"/>
</dbReference>
<dbReference type="Proteomes" id="UP000032141">
    <property type="component" value="Chromosome C4"/>
</dbReference>
<dbReference type="Gramene" id="Bo4g151170.1">
    <property type="protein sequence ID" value="Bo4g151170.1"/>
    <property type="gene ID" value="Bo4g151170"/>
</dbReference>
<dbReference type="KEGG" id="boe:106341198"/>
<evidence type="ECO:0008006" key="3">
    <source>
        <dbReference type="Google" id="ProtNLM"/>
    </source>
</evidence>
<dbReference type="GeneID" id="106341198"/>
<name>A0A0D3C1C7_BRAOL</name>